<dbReference type="Gene3D" id="1.10.10.10">
    <property type="entry name" value="Winged helix-like DNA-binding domain superfamily/Winged helix DNA-binding domain"/>
    <property type="match status" value="1"/>
</dbReference>
<evidence type="ECO:0000259" key="9">
    <source>
        <dbReference type="Pfam" id="PF25019"/>
    </source>
</evidence>
<keyword evidence="3" id="KW-0547">Nucleotide-binding</keyword>
<feature type="domain" description="R13L1/DRL21-like LRR repeat region" evidence="9">
    <location>
        <begin position="971"/>
        <end position="1033"/>
    </location>
</feature>
<evidence type="ECO:0000259" key="8">
    <source>
        <dbReference type="Pfam" id="PF23559"/>
    </source>
</evidence>
<dbReference type="PANTHER" id="PTHR36766:SF70">
    <property type="entry name" value="DISEASE RESISTANCE PROTEIN RGA4"/>
    <property type="match status" value="1"/>
</dbReference>
<evidence type="ECO:0000256" key="2">
    <source>
        <dbReference type="ARBA" id="ARBA00022737"/>
    </source>
</evidence>
<dbReference type="Proteomes" id="UP001054252">
    <property type="component" value="Unassembled WGS sequence"/>
</dbReference>
<dbReference type="FunFam" id="1.10.10.10:FF:000322">
    <property type="entry name" value="Probable disease resistance protein At1g63360"/>
    <property type="match status" value="1"/>
</dbReference>
<gene>
    <name evidence="10" type="ORF">SLEP1_g14724</name>
</gene>
<dbReference type="GO" id="GO:0005524">
    <property type="term" value="F:ATP binding"/>
    <property type="evidence" value="ECO:0007669"/>
    <property type="project" value="UniProtKB-KW"/>
</dbReference>
<feature type="domain" description="R13L1/DRL21-like LRR repeat region" evidence="9">
    <location>
        <begin position="645"/>
        <end position="778"/>
    </location>
</feature>
<dbReference type="GO" id="GO:0006952">
    <property type="term" value="P:defense response"/>
    <property type="evidence" value="ECO:0007669"/>
    <property type="project" value="UniProtKB-KW"/>
</dbReference>
<evidence type="ECO:0000256" key="5">
    <source>
        <dbReference type="ARBA" id="ARBA00022840"/>
    </source>
</evidence>
<organism evidence="10 11">
    <name type="scientific">Rubroshorea leprosula</name>
    <dbReference type="NCBI Taxonomy" id="152421"/>
    <lineage>
        <taxon>Eukaryota</taxon>
        <taxon>Viridiplantae</taxon>
        <taxon>Streptophyta</taxon>
        <taxon>Embryophyta</taxon>
        <taxon>Tracheophyta</taxon>
        <taxon>Spermatophyta</taxon>
        <taxon>Magnoliopsida</taxon>
        <taxon>eudicotyledons</taxon>
        <taxon>Gunneridae</taxon>
        <taxon>Pentapetalae</taxon>
        <taxon>rosids</taxon>
        <taxon>malvids</taxon>
        <taxon>Malvales</taxon>
        <taxon>Dipterocarpaceae</taxon>
        <taxon>Rubroshorea</taxon>
    </lineage>
</organism>
<evidence type="ECO:0000256" key="1">
    <source>
        <dbReference type="ARBA" id="ARBA00022614"/>
    </source>
</evidence>
<dbReference type="PANTHER" id="PTHR36766">
    <property type="entry name" value="PLANT BROAD-SPECTRUM MILDEW RESISTANCE PROTEIN RPW8"/>
    <property type="match status" value="1"/>
</dbReference>
<dbReference type="Pfam" id="PF00931">
    <property type="entry name" value="NB-ARC"/>
    <property type="match status" value="1"/>
</dbReference>
<dbReference type="GO" id="GO:0043531">
    <property type="term" value="F:ADP binding"/>
    <property type="evidence" value="ECO:0007669"/>
    <property type="project" value="InterPro"/>
</dbReference>
<keyword evidence="2" id="KW-0677">Repeat</keyword>
<dbReference type="Pfam" id="PF23559">
    <property type="entry name" value="WHD_DRP"/>
    <property type="match status" value="1"/>
</dbReference>
<dbReference type="InterPro" id="IPR002182">
    <property type="entry name" value="NB-ARC"/>
</dbReference>
<dbReference type="InterPro" id="IPR058922">
    <property type="entry name" value="WHD_DRP"/>
</dbReference>
<keyword evidence="11" id="KW-1185">Reference proteome</keyword>
<feature type="domain" description="Disease resistance N-terminal" evidence="7">
    <location>
        <begin position="2"/>
        <end position="70"/>
    </location>
</feature>
<evidence type="ECO:0000313" key="11">
    <source>
        <dbReference type="Proteomes" id="UP001054252"/>
    </source>
</evidence>
<dbReference type="InterPro" id="IPR036388">
    <property type="entry name" value="WH-like_DNA-bd_sf"/>
</dbReference>
<evidence type="ECO:0000313" key="10">
    <source>
        <dbReference type="EMBL" id="GKV02267.1"/>
    </source>
</evidence>
<dbReference type="GO" id="GO:0051707">
    <property type="term" value="P:response to other organism"/>
    <property type="evidence" value="ECO:0007669"/>
    <property type="project" value="UniProtKB-ARBA"/>
</dbReference>
<sequence>MGVGEGVEKLSKLLNQIQHVLQDAEERQSEVAIRDWLQELKDVAYDMVNVLDEVAYEVLRHRVQTQSQVKRVRNFFSPSNPIAFRFNMANKIKKINESLVKVKGDAVFNTLLARNERPRVGKSQPDTHSFLDSKFESRRDEDVAEIVNLLTEQRGHQHPISVISLIGMAGVGKTTLAKLLYKEIEKRNMFDAVAWVCVSDDFDEQKILKGMLEHLDKNAGGINNINVLLKELEEKIEKKNFLLVLDDVWEDNSNTWATFSGLLSKFVKTSGNSIVVTTRKEGVASSIDKCLPLCRHHLKKLSDDDCWLIIKGKVFESTEASIPDQQLEAIGREIAKKCGGLPLIANVLGGTMCNVKGVDGWLSIKDKIVWNLEDSDQIKFVLKLSFDHLPSPLKKCFSFCSIFPKDFNFKKDDLVQHWMAQGYLHSSSQEMMEDIGNKYVSDLISNCLFQDVKRDKYGNIISFKMHDVVHDLALLVSEGETLIWKNDSIHENSCIRHLKVPSSAVVDTTILRGVAPKLHSLFSEVDFCSMSKMDLKSIRSLSLKKADGDKLPVSPRKLKHLRYLEISKAKIRVLPKSFSKLYNLQTLKLMACYHLQKLPNGMENLISLKHFYFDQKKLMPRNIGRLTSLQTLSLFAVGKEKGYHIEELGRLSQLGGALRICNLEFVKSKSEATKANMEQKTRLYELQLDWGGNKEEGYNNHEEVLEGLQPPSNLKKLSISDYMGEQFPSWMEKGVNLSGDSFVLNSLLELKLYDCGECMDVPSLGFLPNLQVLDIWSMEKVKRMGSKFNLNRSNIASSSHGGGDKITLFPALKNLTLYGMGSLEEWAEIEGVIVFPCLERLSIQSCPKLTTWSMGGFASHHKLSELAIYNCSSLVAIPSIDGQLSLKTLSIRNMGRFHLLTSLTIRHCEKVRSISEEYLSGLNSLKNVEMGPFWSELEEFPGFGLTFIPHRNISIETLFLKGWDKIKSLPHQLQHFTTLRELQIRNFNGVEAFPEWVGDLSSLVSLSICSCNKLNRIPEECLGRLTRLKQLRMGPFYSELEEFPGLTSIHHLHASLENLKLVRWDKLKSLPDQLQHLTALKELKIYSFTRVEALPEWLGNLSSLTSLSIRSWNKLKSIPEECLSSLTCLESLWMGPFWSELEEYPGLSSIHHLHASLKDLTLEGWDKLKSLPHQLRHLTGLQQLTISRFNGV</sequence>
<dbReference type="Gene3D" id="3.80.10.10">
    <property type="entry name" value="Ribonuclease Inhibitor"/>
    <property type="match status" value="4"/>
</dbReference>
<dbReference type="PRINTS" id="PR00364">
    <property type="entry name" value="DISEASERSIST"/>
</dbReference>
<evidence type="ECO:0000256" key="4">
    <source>
        <dbReference type="ARBA" id="ARBA00022821"/>
    </source>
</evidence>
<dbReference type="Pfam" id="PF18052">
    <property type="entry name" value="Rx_N"/>
    <property type="match status" value="1"/>
</dbReference>
<accession>A0AAV5IK42</accession>
<feature type="domain" description="Disease resistance protein winged helix" evidence="8">
    <location>
        <begin position="402"/>
        <end position="473"/>
    </location>
</feature>
<dbReference type="Gene3D" id="3.40.50.300">
    <property type="entry name" value="P-loop containing nucleotide triphosphate hydrolases"/>
    <property type="match status" value="1"/>
</dbReference>
<dbReference type="InterPro" id="IPR032675">
    <property type="entry name" value="LRR_dom_sf"/>
</dbReference>
<evidence type="ECO:0000259" key="7">
    <source>
        <dbReference type="Pfam" id="PF18052"/>
    </source>
</evidence>
<dbReference type="InterPro" id="IPR042197">
    <property type="entry name" value="Apaf_helical"/>
</dbReference>
<dbReference type="InterPro" id="IPR056789">
    <property type="entry name" value="LRR_R13L1-DRL21"/>
</dbReference>
<dbReference type="AlphaFoldDB" id="A0AAV5IK42"/>
<keyword evidence="1" id="KW-0433">Leucine-rich repeat</keyword>
<dbReference type="EMBL" id="BPVZ01000018">
    <property type="protein sequence ID" value="GKV02267.1"/>
    <property type="molecule type" value="Genomic_DNA"/>
</dbReference>
<comment type="caution">
    <text evidence="10">The sequence shown here is derived from an EMBL/GenBank/DDBJ whole genome shotgun (WGS) entry which is preliminary data.</text>
</comment>
<keyword evidence="4" id="KW-0611">Plant defense</keyword>
<dbReference type="Pfam" id="PF25019">
    <property type="entry name" value="LRR_R13L1-DRL21"/>
    <property type="match status" value="2"/>
</dbReference>
<dbReference type="InterPro" id="IPR041118">
    <property type="entry name" value="Rx_N"/>
</dbReference>
<proteinExistence type="predicted"/>
<name>A0AAV5IK42_9ROSI</name>
<reference evidence="10 11" key="1">
    <citation type="journal article" date="2021" name="Commun. Biol.">
        <title>The genome of Shorea leprosula (Dipterocarpaceae) highlights the ecological relevance of drought in aseasonal tropical rainforests.</title>
        <authorList>
            <person name="Ng K.K.S."/>
            <person name="Kobayashi M.J."/>
            <person name="Fawcett J.A."/>
            <person name="Hatakeyama M."/>
            <person name="Paape T."/>
            <person name="Ng C.H."/>
            <person name="Ang C.C."/>
            <person name="Tnah L.H."/>
            <person name="Lee C.T."/>
            <person name="Nishiyama T."/>
            <person name="Sese J."/>
            <person name="O'Brien M.J."/>
            <person name="Copetti D."/>
            <person name="Mohd Noor M.I."/>
            <person name="Ong R.C."/>
            <person name="Putra M."/>
            <person name="Sireger I.Z."/>
            <person name="Indrioko S."/>
            <person name="Kosugi Y."/>
            <person name="Izuno A."/>
            <person name="Isagi Y."/>
            <person name="Lee S.L."/>
            <person name="Shimizu K.K."/>
        </authorList>
    </citation>
    <scope>NUCLEOTIDE SEQUENCE [LARGE SCALE GENOMIC DNA]</scope>
    <source>
        <strain evidence="10">214</strain>
    </source>
</reference>
<dbReference type="SUPFAM" id="SSF52058">
    <property type="entry name" value="L domain-like"/>
    <property type="match status" value="2"/>
</dbReference>
<dbReference type="SUPFAM" id="SSF52540">
    <property type="entry name" value="P-loop containing nucleoside triphosphate hydrolases"/>
    <property type="match status" value="1"/>
</dbReference>
<protein>
    <submittedName>
        <fullName evidence="10">Uncharacterized protein</fullName>
    </submittedName>
</protein>
<evidence type="ECO:0000259" key="6">
    <source>
        <dbReference type="Pfam" id="PF00931"/>
    </source>
</evidence>
<keyword evidence="5" id="KW-0067">ATP-binding</keyword>
<dbReference type="Gene3D" id="1.10.8.430">
    <property type="entry name" value="Helical domain of apoptotic protease-activating factors"/>
    <property type="match status" value="1"/>
</dbReference>
<dbReference type="Gene3D" id="1.20.5.4130">
    <property type="match status" value="1"/>
</dbReference>
<evidence type="ECO:0000256" key="3">
    <source>
        <dbReference type="ARBA" id="ARBA00022741"/>
    </source>
</evidence>
<feature type="domain" description="NB-ARC" evidence="6">
    <location>
        <begin position="140"/>
        <end position="318"/>
    </location>
</feature>
<dbReference type="InterPro" id="IPR027417">
    <property type="entry name" value="P-loop_NTPase"/>
</dbReference>